<dbReference type="OrthoDB" id="10267969at2759"/>
<keyword evidence="4 7" id="KW-1133">Transmembrane helix</keyword>
<organism evidence="8 9">
    <name type="scientific">Plasmodium relictum</name>
    <dbReference type="NCBI Taxonomy" id="85471"/>
    <lineage>
        <taxon>Eukaryota</taxon>
        <taxon>Sar</taxon>
        <taxon>Alveolata</taxon>
        <taxon>Apicomplexa</taxon>
        <taxon>Aconoidasida</taxon>
        <taxon>Haemosporida</taxon>
        <taxon>Plasmodiidae</taxon>
        <taxon>Plasmodium</taxon>
        <taxon>Plasmodium (Haemamoeba)</taxon>
    </lineage>
</organism>
<evidence type="ECO:0000256" key="1">
    <source>
        <dbReference type="ARBA" id="ARBA00004141"/>
    </source>
</evidence>
<evidence type="ECO:0000313" key="8">
    <source>
        <dbReference type="EMBL" id="CRH00647.1"/>
    </source>
</evidence>
<feature type="coiled-coil region" evidence="6">
    <location>
        <begin position="76"/>
        <end position="110"/>
    </location>
</feature>
<reference evidence="8 9" key="1">
    <citation type="submission" date="2015-04" db="EMBL/GenBank/DDBJ databases">
        <authorList>
            <consortium name="Pathogen Informatics"/>
        </authorList>
    </citation>
    <scope>NUCLEOTIDE SEQUENCE [LARGE SCALE GENOMIC DNA]</scope>
    <source>
        <strain evidence="8 9">SGS1</strain>
    </source>
</reference>
<evidence type="ECO:0000256" key="5">
    <source>
        <dbReference type="ARBA" id="ARBA00023136"/>
    </source>
</evidence>
<evidence type="ECO:0000256" key="6">
    <source>
        <dbReference type="SAM" id="Coils"/>
    </source>
</evidence>
<keyword evidence="5 7" id="KW-0472">Membrane</keyword>
<comment type="subcellular location">
    <subcellularLocation>
        <location evidence="1">Membrane</location>
        <topology evidence="1">Multi-pass membrane protein</topology>
    </subcellularLocation>
</comment>
<proteinExistence type="inferred from homology"/>
<comment type="similarity">
    <text evidence="2">Belongs to the peroxisomal membrane protein PXMP2/4 family.</text>
</comment>
<dbReference type="Proteomes" id="UP000220158">
    <property type="component" value="Chromosome 10"/>
</dbReference>
<dbReference type="AlphaFoldDB" id="A0A1J1HAL9"/>
<keyword evidence="3 7" id="KW-0812">Transmembrane</keyword>
<evidence type="ECO:0000256" key="7">
    <source>
        <dbReference type="SAM" id="Phobius"/>
    </source>
</evidence>
<feature type="transmembrane region" description="Helical" evidence="7">
    <location>
        <begin position="370"/>
        <end position="391"/>
    </location>
</feature>
<keyword evidence="6" id="KW-0175">Coiled coil</keyword>
<dbReference type="GO" id="GO:0016020">
    <property type="term" value="C:membrane"/>
    <property type="evidence" value="ECO:0007669"/>
    <property type="project" value="UniProtKB-SubCell"/>
</dbReference>
<sequence>MKLSTYYMEIKRKHLKFMSKNVNSSFLEYNLKRWYFTEGYIYSKLLDNEKVKIKKELLSFNTNTNFKEFKIPEINKNKYENINEKLHCTINNLETDELKKRKKLNEKKNNYLFNNQIVNTNGITYIENINNIININNIFYKMKINKNLHTINSQKNMQCETRNIKENENIENLLNQIKDEKKNIESINIDDNTINVSNNGEKKNIKTHIKLKDVNNAINDIKNEKNVHTEKGKYSFYVNKIALLLNNLFEKHLLLMNCLIAGTLYFIADVTCQLMEAHKKNKEYDVLRTFRMAFIGVSLEGPIMTWWYGKILANFIKSKPNIFIYKSLLPTLFDNFIFGPIHLAIFFFYNGLLKNQKKSEILDKIVNTGLKVFLISLMTWTPLTLINFVFVPRIYQASVVFFADFFWVIFLSWCANKK</sequence>
<dbReference type="EMBL" id="LN835305">
    <property type="protein sequence ID" value="CRH00647.1"/>
    <property type="molecule type" value="Genomic_DNA"/>
</dbReference>
<dbReference type="InterPro" id="IPR007248">
    <property type="entry name" value="Mpv17_PMP22"/>
</dbReference>
<dbReference type="PANTHER" id="PTHR11266">
    <property type="entry name" value="PEROXISOMAL MEMBRANE PROTEIN 2, PXMP2 MPV17"/>
    <property type="match status" value="1"/>
</dbReference>
<feature type="transmembrane region" description="Helical" evidence="7">
    <location>
        <begin position="328"/>
        <end position="349"/>
    </location>
</feature>
<dbReference type="VEuPathDB" id="PlasmoDB:PRELSG_1030300"/>
<feature type="transmembrane region" description="Helical" evidence="7">
    <location>
        <begin position="252"/>
        <end position="268"/>
    </location>
</feature>
<gene>
    <name evidence="8" type="ORF">PRELSG_1030300</name>
</gene>
<evidence type="ECO:0000256" key="2">
    <source>
        <dbReference type="ARBA" id="ARBA00006824"/>
    </source>
</evidence>
<feature type="transmembrane region" description="Helical" evidence="7">
    <location>
        <begin position="289"/>
        <end position="308"/>
    </location>
</feature>
<dbReference type="KEGG" id="prel:PRELSG_1030300"/>
<dbReference type="RefSeq" id="XP_028533650.1">
    <property type="nucleotide sequence ID" value="XM_028677241.1"/>
</dbReference>
<dbReference type="OMA" id="FRMAFIG"/>
<evidence type="ECO:0008006" key="10">
    <source>
        <dbReference type="Google" id="ProtNLM"/>
    </source>
</evidence>
<evidence type="ECO:0000256" key="4">
    <source>
        <dbReference type="ARBA" id="ARBA00022989"/>
    </source>
</evidence>
<feature type="transmembrane region" description="Helical" evidence="7">
    <location>
        <begin position="397"/>
        <end position="415"/>
    </location>
</feature>
<dbReference type="GeneID" id="39736770"/>
<evidence type="ECO:0000256" key="3">
    <source>
        <dbReference type="ARBA" id="ARBA00022692"/>
    </source>
</evidence>
<dbReference type="GO" id="GO:0005737">
    <property type="term" value="C:cytoplasm"/>
    <property type="evidence" value="ECO:0007669"/>
    <property type="project" value="TreeGrafter"/>
</dbReference>
<evidence type="ECO:0000313" key="9">
    <source>
        <dbReference type="Proteomes" id="UP000220158"/>
    </source>
</evidence>
<keyword evidence="9" id="KW-1185">Reference proteome</keyword>
<accession>A0A1J1HAL9</accession>
<dbReference type="PANTHER" id="PTHR11266:SF80">
    <property type="entry name" value="PEROXISOMAL MEMBRANE PROTEIN 2"/>
    <property type="match status" value="1"/>
</dbReference>
<protein>
    <recommendedName>
        <fullName evidence="10">Protein Mpv17</fullName>
    </recommendedName>
</protein>
<dbReference type="Pfam" id="PF04117">
    <property type="entry name" value="Mpv17_PMP22"/>
    <property type="match status" value="1"/>
</dbReference>
<feature type="coiled-coil region" evidence="6">
    <location>
        <begin position="156"/>
        <end position="231"/>
    </location>
</feature>
<name>A0A1J1HAL9_PLARL</name>